<protein>
    <recommendedName>
        <fullName evidence="2">Hydrogenase expression/formation protein</fullName>
    </recommendedName>
</protein>
<dbReference type="Proteomes" id="UP000095342">
    <property type="component" value="Chromosome"/>
</dbReference>
<dbReference type="CDD" id="cd02965">
    <property type="entry name" value="HyaE"/>
    <property type="match status" value="1"/>
</dbReference>
<dbReference type="Gene3D" id="3.40.30.10">
    <property type="entry name" value="Glutaredoxin"/>
    <property type="match status" value="1"/>
</dbReference>
<sequence>MSMTLIDRLTDVHDYPRLDADNFEQFVEQTPQCALFFTEDPTSFPESNDVAVILPELAQRFGGSFTPAVVARTYEREVSKRYGVREWPTLVFLRRGEYLGAIARVQNWSEYLEQIQGILTSAPQRLPTVGIPVVAAASQRSEEAQS</sequence>
<comment type="similarity">
    <text evidence="1 2">Belongs to the HupG/HyaE family.</text>
</comment>
<dbReference type="SUPFAM" id="SSF52833">
    <property type="entry name" value="Thioredoxin-like"/>
    <property type="match status" value="1"/>
</dbReference>
<dbReference type="EMBL" id="CP017448">
    <property type="protein sequence ID" value="AOV17435.1"/>
    <property type="molecule type" value="Genomic_DNA"/>
</dbReference>
<dbReference type="RefSeq" id="WP_070072985.1">
    <property type="nucleotide sequence ID" value="NZ_CP017448.1"/>
</dbReference>
<reference evidence="3 4" key="1">
    <citation type="submission" date="2016-09" db="EMBL/GenBank/DDBJ databases">
        <title>Acidihalobacter prosperus V6 (DSM14174).</title>
        <authorList>
            <person name="Khaleque H.N."/>
            <person name="Ramsay J.P."/>
            <person name="Murphy R.J.T."/>
            <person name="Kaksonen A.H."/>
            <person name="Boxall N.J."/>
            <person name="Watkin E.L.J."/>
        </authorList>
    </citation>
    <scope>NUCLEOTIDE SEQUENCE [LARGE SCALE GENOMIC DNA]</scope>
    <source>
        <strain evidence="3 4">V6</strain>
    </source>
</reference>
<dbReference type="PIRSF" id="PIRSF038934">
    <property type="entry name" value="HyaE_HupG"/>
    <property type="match status" value="1"/>
</dbReference>
<proteinExistence type="inferred from homology"/>
<organism evidence="3 4">
    <name type="scientific">Acidihalobacter aeolianus</name>
    <dbReference type="NCBI Taxonomy" id="2792603"/>
    <lineage>
        <taxon>Bacteria</taxon>
        <taxon>Pseudomonadati</taxon>
        <taxon>Pseudomonadota</taxon>
        <taxon>Gammaproteobacteria</taxon>
        <taxon>Chromatiales</taxon>
        <taxon>Ectothiorhodospiraceae</taxon>
        <taxon>Acidihalobacter</taxon>
    </lineage>
</organism>
<gene>
    <name evidence="3" type="ORF">BJI67_10525</name>
</gene>
<dbReference type="AlphaFoldDB" id="A0A1D8K926"/>
<dbReference type="InterPro" id="IPR036249">
    <property type="entry name" value="Thioredoxin-like_sf"/>
</dbReference>
<dbReference type="InterPro" id="IPR010893">
    <property type="entry name" value="NiFe-hyd_mat_HyaE"/>
</dbReference>
<keyword evidence="4" id="KW-1185">Reference proteome</keyword>
<evidence type="ECO:0000256" key="1">
    <source>
        <dbReference type="ARBA" id="ARBA00009004"/>
    </source>
</evidence>
<dbReference type="KEGG" id="aaeo:BJI67_10525"/>
<dbReference type="Pfam" id="PF07449">
    <property type="entry name" value="HyaE"/>
    <property type="match status" value="1"/>
</dbReference>
<evidence type="ECO:0000256" key="2">
    <source>
        <dbReference type="PIRNR" id="PIRNR038934"/>
    </source>
</evidence>
<evidence type="ECO:0000313" key="3">
    <source>
        <dbReference type="EMBL" id="AOV17435.1"/>
    </source>
</evidence>
<evidence type="ECO:0000313" key="4">
    <source>
        <dbReference type="Proteomes" id="UP000095342"/>
    </source>
</evidence>
<accession>A0A1D8K926</accession>
<name>A0A1D8K926_9GAMM</name>